<proteinExistence type="predicted"/>
<evidence type="ECO:0000313" key="2">
    <source>
        <dbReference type="EMBL" id="SEO57644.1"/>
    </source>
</evidence>
<dbReference type="InterPro" id="IPR032710">
    <property type="entry name" value="NTF2-like_dom_sf"/>
</dbReference>
<dbReference type="AlphaFoldDB" id="A0A1H8QUW4"/>
<dbReference type="GO" id="GO:0016853">
    <property type="term" value="F:isomerase activity"/>
    <property type="evidence" value="ECO:0007669"/>
    <property type="project" value="UniProtKB-KW"/>
</dbReference>
<keyword evidence="3" id="KW-1185">Reference proteome</keyword>
<gene>
    <name evidence="2" type="ORF">SAMN05192574_109148</name>
</gene>
<evidence type="ECO:0000259" key="1">
    <source>
        <dbReference type="Pfam" id="PF12680"/>
    </source>
</evidence>
<dbReference type="InterPro" id="IPR037401">
    <property type="entry name" value="SnoaL-like"/>
</dbReference>
<accession>A0A1H8QUW4</accession>
<dbReference type="RefSeq" id="WP_091216720.1">
    <property type="nucleotide sequence ID" value="NZ_FOCL01000009.1"/>
</dbReference>
<dbReference type="Gene3D" id="3.10.450.50">
    <property type="match status" value="1"/>
</dbReference>
<evidence type="ECO:0000313" key="3">
    <source>
        <dbReference type="Proteomes" id="UP000198942"/>
    </source>
</evidence>
<dbReference type="CDD" id="cd00531">
    <property type="entry name" value="NTF2_like"/>
    <property type="match status" value="1"/>
</dbReference>
<protein>
    <submittedName>
        <fullName evidence="2">Ketosteroid isomerase-related protein</fullName>
    </submittedName>
</protein>
<organism evidence="2 3">
    <name type="scientific">Mucilaginibacter gossypiicola</name>
    <dbReference type="NCBI Taxonomy" id="551995"/>
    <lineage>
        <taxon>Bacteria</taxon>
        <taxon>Pseudomonadati</taxon>
        <taxon>Bacteroidota</taxon>
        <taxon>Sphingobacteriia</taxon>
        <taxon>Sphingobacteriales</taxon>
        <taxon>Sphingobacteriaceae</taxon>
        <taxon>Mucilaginibacter</taxon>
    </lineage>
</organism>
<dbReference type="SUPFAM" id="SSF54427">
    <property type="entry name" value="NTF2-like"/>
    <property type="match status" value="1"/>
</dbReference>
<dbReference type="EMBL" id="FOCL01000009">
    <property type="protein sequence ID" value="SEO57644.1"/>
    <property type="molecule type" value="Genomic_DNA"/>
</dbReference>
<feature type="domain" description="SnoaL-like" evidence="1">
    <location>
        <begin position="17"/>
        <end position="113"/>
    </location>
</feature>
<name>A0A1H8QUW4_9SPHI</name>
<dbReference type="STRING" id="551995.SAMN05192574_109148"/>
<reference evidence="3" key="1">
    <citation type="submission" date="2016-10" db="EMBL/GenBank/DDBJ databases">
        <authorList>
            <person name="Varghese N."/>
            <person name="Submissions S."/>
        </authorList>
    </citation>
    <scope>NUCLEOTIDE SEQUENCE [LARGE SCALE GENOMIC DNA]</scope>
    <source>
        <strain evidence="3">Gh-48</strain>
    </source>
</reference>
<dbReference type="Proteomes" id="UP000198942">
    <property type="component" value="Unassembled WGS sequence"/>
</dbReference>
<keyword evidence="2" id="KW-0413">Isomerase</keyword>
<dbReference type="OrthoDB" id="2083380at2"/>
<sequence length="138" mass="15669">MKTAKQLLLAYLENINNPDIAIELFADDAVFELPYLASLGLPWQWKGRDVIYNFLKNLPKTFSNFRFQNIRIHIDTPDQAFGEYDVNAIVNSTGRVYPQTYMGRVVAENGKIKLIREALDMAIVAKGMFPNGLADLTK</sequence>
<dbReference type="Pfam" id="PF12680">
    <property type="entry name" value="SnoaL_2"/>
    <property type="match status" value="1"/>
</dbReference>